<name>A0A4R1L129_9BACT</name>
<evidence type="ECO:0000313" key="3">
    <source>
        <dbReference type="Proteomes" id="UP000295210"/>
    </source>
</evidence>
<accession>A0A4R1L129</accession>
<dbReference type="EMBL" id="SMGK01000005">
    <property type="protein sequence ID" value="TCK71632.1"/>
    <property type="molecule type" value="Genomic_DNA"/>
</dbReference>
<comment type="caution">
    <text evidence="2">The sequence shown here is derived from an EMBL/GenBank/DDBJ whole genome shotgun (WGS) entry which is preliminary data.</text>
</comment>
<reference evidence="2 3" key="1">
    <citation type="submission" date="2019-03" db="EMBL/GenBank/DDBJ databases">
        <title>Genomic Encyclopedia of Type Strains, Phase IV (KMG-IV): sequencing the most valuable type-strain genomes for metagenomic binning, comparative biology and taxonomic classification.</title>
        <authorList>
            <person name="Goeker M."/>
        </authorList>
    </citation>
    <scope>NUCLEOTIDE SEQUENCE [LARGE SCALE GENOMIC DNA]</scope>
    <source>
        <strain evidence="2 3">DSM 103428</strain>
    </source>
</reference>
<dbReference type="RefSeq" id="WP_131998221.1">
    <property type="nucleotide sequence ID" value="NZ_SMGK01000005.1"/>
</dbReference>
<keyword evidence="3" id="KW-1185">Reference proteome</keyword>
<organism evidence="2 3">
    <name type="scientific">Acidipila rosea</name>
    <dbReference type="NCBI Taxonomy" id="768535"/>
    <lineage>
        <taxon>Bacteria</taxon>
        <taxon>Pseudomonadati</taxon>
        <taxon>Acidobacteriota</taxon>
        <taxon>Terriglobia</taxon>
        <taxon>Terriglobales</taxon>
        <taxon>Acidobacteriaceae</taxon>
        <taxon>Acidipila</taxon>
    </lineage>
</organism>
<protein>
    <submittedName>
        <fullName evidence="2">Uncharacterized protein</fullName>
    </submittedName>
</protein>
<gene>
    <name evidence="2" type="ORF">C7378_2914</name>
</gene>
<feature type="region of interest" description="Disordered" evidence="1">
    <location>
        <begin position="24"/>
        <end position="67"/>
    </location>
</feature>
<evidence type="ECO:0000256" key="1">
    <source>
        <dbReference type="SAM" id="MobiDB-lite"/>
    </source>
</evidence>
<proteinExistence type="predicted"/>
<dbReference type="Proteomes" id="UP000295210">
    <property type="component" value="Unassembled WGS sequence"/>
</dbReference>
<feature type="compositionally biased region" description="Basic and acidic residues" evidence="1">
    <location>
        <begin position="36"/>
        <end position="50"/>
    </location>
</feature>
<evidence type="ECO:0000313" key="2">
    <source>
        <dbReference type="EMBL" id="TCK71632.1"/>
    </source>
</evidence>
<dbReference type="AlphaFoldDB" id="A0A4R1L129"/>
<sequence>MHELWMALAFLGLLTAPVMVASIGSKERQKRKRTEHKVLPMKQREQKPGTREAQTLPVRRSTGLAGR</sequence>